<organism evidence="2 3">
    <name type="scientific">Herbiconiux ginsengi</name>
    <dbReference type="NCBI Taxonomy" id="381665"/>
    <lineage>
        <taxon>Bacteria</taxon>
        <taxon>Bacillati</taxon>
        <taxon>Actinomycetota</taxon>
        <taxon>Actinomycetes</taxon>
        <taxon>Micrococcales</taxon>
        <taxon>Microbacteriaceae</taxon>
        <taxon>Herbiconiux</taxon>
    </lineage>
</organism>
<dbReference type="SUPFAM" id="SSF51261">
    <property type="entry name" value="Duplicated hybrid motif"/>
    <property type="match status" value="1"/>
</dbReference>
<proteinExistence type="predicted"/>
<dbReference type="EMBL" id="FNPZ01000004">
    <property type="protein sequence ID" value="SDZ39614.1"/>
    <property type="molecule type" value="Genomic_DNA"/>
</dbReference>
<sequence length="259" mass="26900">MRADRRHALPARASVTLVLTALLIAGISLPALPFQGTVTGAPSAQTDSEPASQQLTTAAIQGPVVTRDDYTVSVKPESPADADAARAERLAQFAALVGYRTAPTFINYPDSAVQWPFPVGVPISDGFGPRASPGGIGSTNHKGVDFVPGDGTPINAVAAGVVSRVQRTDQGGLGVFVVIDHVIDGQSVSSWYGHMRQGSPVVTEGQTVYVGQQIGLSGNTGTSTGPHTHLEIHLGDIPIDPIPWLQAHNVPPAVGADQW</sequence>
<dbReference type="AlphaFoldDB" id="A0A1H3SNW3"/>
<evidence type="ECO:0000313" key="2">
    <source>
        <dbReference type="EMBL" id="SDZ39614.1"/>
    </source>
</evidence>
<evidence type="ECO:0000259" key="1">
    <source>
        <dbReference type="Pfam" id="PF01551"/>
    </source>
</evidence>
<name>A0A1H3SNW3_9MICO</name>
<dbReference type="InterPro" id="IPR016047">
    <property type="entry name" value="M23ase_b-sheet_dom"/>
</dbReference>
<dbReference type="RefSeq" id="WP_092556275.1">
    <property type="nucleotide sequence ID" value="NZ_FNPZ01000004.1"/>
</dbReference>
<protein>
    <submittedName>
        <fullName evidence="2">Murein DD-endopeptidase MepM and murein hydrolase activator NlpD, contain LysM domain</fullName>
    </submittedName>
</protein>
<dbReference type="InterPro" id="IPR011055">
    <property type="entry name" value="Dup_hybrid_motif"/>
</dbReference>
<dbReference type="PANTHER" id="PTHR21666:SF270">
    <property type="entry name" value="MUREIN HYDROLASE ACTIVATOR ENVC"/>
    <property type="match status" value="1"/>
</dbReference>
<dbReference type="Gene3D" id="2.70.70.10">
    <property type="entry name" value="Glucose Permease (Domain IIA)"/>
    <property type="match status" value="1"/>
</dbReference>
<gene>
    <name evidence="2" type="ORF">SAMN05216554_3535</name>
</gene>
<keyword evidence="3" id="KW-1185">Reference proteome</keyword>
<dbReference type="Pfam" id="PF01551">
    <property type="entry name" value="Peptidase_M23"/>
    <property type="match status" value="1"/>
</dbReference>
<accession>A0A1H3SNW3</accession>
<dbReference type="Proteomes" id="UP000198891">
    <property type="component" value="Unassembled WGS sequence"/>
</dbReference>
<feature type="domain" description="M23ase beta-sheet core" evidence="1">
    <location>
        <begin position="140"/>
        <end position="241"/>
    </location>
</feature>
<evidence type="ECO:0000313" key="3">
    <source>
        <dbReference type="Proteomes" id="UP000198891"/>
    </source>
</evidence>
<dbReference type="STRING" id="381665.SAMN05216554_3535"/>
<dbReference type="InterPro" id="IPR050570">
    <property type="entry name" value="Cell_wall_metabolism_enzyme"/>
</dbReference>
<dbReference type="PANTHER" id="PTHR21666">
    <property type="entry name" value="PEPTIDASE-RELATED"/>
    <property type="match status" value="1"/>
</dbReference>
<keyword evidence="2" id="KW-0378">Hydrolase</keyword>
<reference evidence="2 3" key="1">
    <citation type="submission" date="2016-10" db="EMBL/GenBank/DDBJ databases">
        <authorList>
            <person name="de Groot N.N."/>
        </authorList>
    </citation>
    <scope>NUCLEOTIDE SEQUENCE [LARGE SCALE GENOMIC DNA]</scope>
    <source>
        <strain evidence="2 3">CGMCC 4.3491</strain>
    </source>
</reference>
<dbReference type="GO" id="GO:0004222">
    <property type="term" value="F:metalloendopeptidase activity"/>
    <property type="evidence" value="ECO:0007669"/>
    <property type="project" value="TreeGrafter"/>
</dbReference>
<dbReference type="CDD" id="cd12797">
    <property type="entry name" value="M23_peptidase"/>
    <property type="match status" value="1"/>
</dbReference>